<keyword evidence="1" id="KW-0732">Signal</keyword>
<dbReference type="Proteomes" id="UP000095087">
    <property type="component" value="Unassembled WGS sequence"/>
</dbReference>
<sequence>MQMKFWALAALFGSIIGPLPASADNDGSDPTDQVYLQIIVKACHATETLLQPTNQGVKYDDVQPLSREERLAMYREIGCIDVPIPMRFITGRMNAGACRGHAGYMAAMQFLEQRSDLAEYPAVGAWECILSDKPVVSPVGQ</sequence>
<dbReference type="STRING" id="1177755.A7A08_02313"/>
<organism evidence="2 3">
    <name type="scientific">Methyloligella halotolerans</name>
    <dbReference type="NCBI Taxonomy" id="1177755"/>
    <lineage>
        <taxon>Bacteria</taxon>
        <taxon>Pseudomonadati</taxon>
        <taxon>Pseudomonadota</taxon>
        <taxon>Alphaproteobacteria</taxon>
        <taxon>Hyphomicrobiales</taxon>
        <taxon>Hyphomicrobiaceae</taxon>
        <taxon>Methyloligella</taxon>
    </lineage>
</organism>
<proteinExistence type="predicted"/>
<dbReference type="RefSeq" id="WP_141693957.1">
    <property type="nucleotide sequence ID" value="NZ_MASI01000005.1"/>
</dbReference>
<accession>A0A1E2RXP5</accession>
<keyword evidence="3" id="KW-1185">Reference proteome</keyword>
<evidence type="ECO:0000313" key="3">
    <source>
        <dbReference type="Proteomes" id="UP000095087"/>
    </source>
</evidence>
<dbReference type="EMBL" id="MASI01000005">
    <property type="protein sequence ID" value="ODA67016.1"/>
    <property type="molecule type" value="Genomic_DNA"/>
</dbReference>
<dbReference type="AlphaFoldDB" id="A0A1E2RXP5"/>
<evidence type="ECO:0000256" key="1">
    <source>
        <dbReference type="SAM" id="SignalP"/>
    </source>
</evidence>
<feature type="chain" id="PRO_5009116485" evidence="1">
    <location>
        <begin position="24"/>
        <end position="141"/>
    </location>
</feature>
<name>A0A1E2RXP5_9HYPH</name>
<protein>
    <submittedName>
        <fullName evidence="2">Uncharacterized protein</fullName>
    </submittedName>
</protein>
<gene>
    <name evidence="2" type="ORF">A7A08_02313</name>
</gene>
<dbReference type="OrthoDB" id="8446230at2"/>
<comment type="caution">
    <text evidence="2">The sequence shown here is derived from an EMBL/GenBank/DDBJ whole genome shotgun (WGS) entry which is preliminary data.</text>
</comment>
<reference evidence="2 3" key="1">
    <citation type="submission" date="2016-07" db="EMBL/GenBank/DDBJ databases">
        <title>Draft genome sequence of Methyloligella halotolerans C2T (VKM B-2706T=CCUG 61687T=DSM 25045T), a halotolerant polyhydroxybutyrate accumulating methylotroph.</title>
        <authorList>
            <person name="Vasilenko O.V."/>
            <person name="Doronina N.V."/>
            <person name="Poroshina M.N."/>
            <person name="Tarlachkov S.V."/>
            <person name="Trotsenko Y.A."/>
        </authorList>
    </citation>
    <scope>NUCLEOTIDE SEQUENCE [LARGE SCALE GENOMIC DNA]</scope>
    <source>
        <strain evidence="2 3">VKM B-2706</strain>
    </source>
</reference>
<feature type="signal peptide" evidence="1">
    <location>
        <begin position="1"/>
        <end position="23"/>
    </location>
</feature>
<evidence type="ECO:0000313" key="2">
    <source>
        <dbReference type="EMBL" id="ODA67016.1"/>
    </source>
</evidence>